<keyword evidence="5 9" id="KW-0812">Transmembrane</keyword>
<dbReference type="PANTHER" id="PTHR35011">
    <property type="entry name" value="2,3-DIKETO-L-GULONATE TRAP TRANSPORTER SMALL PERMEASE PROTEIN YIAM"/>
    <property type="match status" value="1"/>
</dbReference>
<dbReference type="RefSeq" id="WP_184404584.1">
    <property type="nucleotide sequence ID" value="NZ_JACHHJ010000003.1"/>
</dbReference>
<dbReference type="GO" id="GO:0015740">
    <property type="term" value="P:C4-dicarboxylate transport"/>
    <property type="evidence" value="ECO:0007669"/>
    <property type="project" value="TreeGrafter"/>
</dbReference>
<keyword evidence="7 9" id="KW-0472">Membrane</keyword>
<feature type="domain" description="Tripartite ATP-independent periplasmic transporters DctQ component" evidence="10">
    <location>
        <begin position="23"/>
        <end position="154"/>
    </location>
</feature>
<evidence type="ECO:0000256" key="6">
    <source>
        <dbReference type="ARBA" id="ARBA00022989"/>
    </source>
</evidence>
<dbReference type="Pfam" id="PF04290">
    <property type="entry name" value="DctQ"/>
    <property type="match status" value="1"/>
</dbReference>
<reference evidence="11 12" key="1">
    <citation type="submission" date="2020-08" db="EMBL/GenBank/DDBJ databases">
        <title>Genomic Encyclopedia of Type Strains, Phase IV (KMG-IV): sequencing the most valuable type-strain genomes for metagenomic binning, comparative biology and taxonomic classification.</title>
        <authorList>
            <person name="Goeker M."/>
        </authorList>
    </citation>
    <scope>NUCLEOTIDE SEQUENCE [LARGE SCALE GENOMIC DNA]</scope>
    <source>
        <strain evidence="11 12">DSM 21769</strain>
    </source>
</reference>
<protein>
    <submittedName>
        <fullName evidence="11">TRAP-type C4-dicarboxylate transport system permease small subunit</fullName>
    </submittedName>
</protein>
<dbReference type="GO" id="GO:0005886">
    <property type="term" value="C:plasma membrane"/>
    <property type="evidence" value="ECO:0007669"/>
    <property type="project" value="UniProtKB-SubCell"/>
</dbReference>
<accession>A0A841Q089</accession>
<sequence length="193" mass="22091">MQIIKWLNEHIEECLLVILTSIMVIITALQIFMRFVLGSSLEWSEELARYCFIWMIYIGISYGVKKQRHIKVDVLMLLFKDKGKVILNMIANVIFLAFAIFIVIYGTNIAVQIFGWGQTSPGLGLPMAFVYFATPAGMSLTVIRLIQQLVKQWKFLQGSYVDKDEVIEDRETDLYGAQDNLNDRKISANEGGR</sequence>
<evidence type="ECO:0000256" key="3">
    <source>
        <dbReference type="ARBA" id="ARBA00022475"/>
    </source>
</evidence>
<dbReference type="InterPro" id="IPR055348">
    <property type="entry name" value="DctQ"/>
</dbReference>
<keyword evidence="2" id="KW-0813">Transport</keyword>
<evidence type="ECO:0000256" key="1">
    <source>
        <dbReference type="ARBA" id="ARBA00004429"/>
    </source>
</evidence>
<evidence type="ECO:0000256" key="2">
    <source>
        <dbReference type="ARBA" id="ARBA00022448"/>
    </source>
</evidence>
<evidence type="ECO:0000256" key="9">
    <source>
        <dbReference type="SAM" id="Phobius"/>
    </source>
</evidence>
<keyword evidence="6 9" id="KW-1133">Transmembrane helix</keyword>
<evidence type="ECO:0000313" key="11">
    <source>
        <dbReference type="EMBL" id="MBB6450525.1"/>
    </source>
</evidence>
<feature type="transmembrane region" description="Helical" evidence="9">
    <location>
        <begin position="14"/>
        <end position="35"/>
    </location>
</feature>
<dbReference type="PANTHER" id="PTHR35011:SF2">
    <property type="entry name" value="2,3-DIKETO-L-GULONATE TRAP TRANSPORTER SMALL PERMEASE PROTEIN YIAM"/>
    <property type="match status" value="1"/>
</dbReference>
<evidence type="ECO:0000256" key="8">
    <source>
        <dbReference type="ARBA" id="ARBA00038436"/>
    </source>
</evidence>
<keyword evidence="4" id="KW-0997">Cell inner membrane</keyword>
<evidence type="ECO:0000256" key="4">
    <source>
        <dbReference type="ARBA" id="ARBA00022519"/>
    </source>
</evidence>
<evidence type="ECO:0000256" key="5">
    <source>
        <dbReference type="ARBA" id="ARBA00022692"/>
    </source>
</evidence>
<feature type="transmembrane region" description="Helical" evidence="9">
    <location>
        <begin position="125"/>
        <end position="146"/>
    </location>
</feature>
<keyword evidence="3" id="KW-1003">Cell membrane</keyword>
<proteinExistence type="inferred from homology"/>
<dbReference type="AlphaFoldDB" id="A0A841Q089"/>
<evidence type="ECO:0000313" key="12">
    <source>
        <dbReference type="Proteomes" id="UP000568839"/>
    </source>
</evidence>
<comment type="similarity">
    <text evidence="8">Belongs to the TRAP transporter small permease family.</text>
</comment>
<evidence type="ECO:0000259" key="10">
    <source>
        <dbReference type="Pfam" id="PF04290"/>
    </source>
</evidence>
<dbReference type="EMBL" id="JACHHJ010000003">
    <property type="protein sequence ID" value="MBB6450525.1"/>
    <property type="molecule type" value="Genomic_DNA"/>
</dbReference>
<name>A0A841Q089_9BACL</name>
<dbReference type="GO" id="GO:0022857">
    <property type="term" value="F:transmembrane transporter activity"/>
    <property type="evidence" value="ECO:0007669"/>
    <property type="project" value="TreeGrafter"/>
</dbReference>
<comment type="subcellular location">
    <subcellularLocation>
        <location evidence="1">Cell inner membrane</location>
        <topology evidence="1">Multi-pass membrane protein</topology>
    </subcellularLocation>
</comment>
<feature type="transmembrane region" description="Helical" evidence="9">
    <location>
        <begin position="47"/>
        <end position="64"/>
    </location>
</feature>
<dbReference type="Proteomes" id="UP000568839">
    <property type="component" value="Unassembled WGS sequence"/>
</dbReference>
<gene>
    <name evidence="11" type="ORF">HNR44_002508</name>
</gene>
<comment type="caution">
    <text evidence="11">The sequence shown here is derived from an EMBL/GenBank/DDBJ whole genome shotgun (WGS) entry which is preliminary data.</text>
</comment>
<evidence type="ECO:0000256" key="7">
    <source>
        <dbReference type="ARBA" id="ARBA00023136"/>
    </source>
</evidence>
<organism evidence="11 12">
    <name type="scientific">Geomicrobium halophilum</name>
    <dbReference type="NCBI Taxonomy" id="549000"/>
    <lineage>
        <taxon>Bacteria</taxon>
        <taxon>Bacillati</taxon>
        <taxon>Bacillota</taxon>
        <taxon>Bacilli</taxon>
        <taxon>Bacillales</taxon>
        <taxon>Geomicrobium</taxon>
    </lineage>
</organism>
<feature type="transmembrane region" description="Helical" evidence="9">
    <location>
        <begin position="85"/>
        <end position="105"/>
    </location>
</feature>
<keyword evidence="12" id="KW-1185">Reference proteome</keyword>
<dbReference type="InterPro" id="IPR007387">
    <property type="entry name" value="TRAP_DctQ"/>
</dbReference>